<evidence type="ECO:0000313" key="8">
    <source>
        <dbReference type="Proteomes" id="UP000538147"/>
    </source>
</evidence>
<evidence type="ECO:0000256" key="4">
    <source>
        <dbReference type="ARBA" id="ARBA00023121"/>
    </source>
</evidence>
<sequence>MAREAYMGVLADAGLANGNDIGMAWFGNCGMWTDGQGSIRGQVCLTPLVREGLFPERVPVINVEGGCATASIALHGAWKDVLSGQTDLSLAMGVEKTFSLGAPEKTVQLFDGGIDQYDREEWLSYYAAAGVAAGKPFAPGPGRTIFMDTYAMQAAWHMRTYGTTERQIAMACAKNHQAAVHNPKAQYRFAMTADEVLVDRPVSWPLTRAMCAPIGDGAAAALVCSGAWLARQPEAVRGRAVRIAASTMTAGKYRRLDEPGLSKLAAERAYRAADLTAKDIDVAEVHDATSFCEIYQSEMLGFCGIGEGGRLAESGETAHGGAIPINLSGGLVSKGHPVGATGLSMIDELVLQLRGEAGARQVLGARTALAENGGGVMGFDEAACSVIILQR</sequence>
<dbReference type="InterPro" id="IPR002155">
    <property type="entry name" value="Thiolase"/>
</dbReference>
<dbReference type="PROSITE" id="PS00737">
    <property type="entry name" value="THIOLASE_2"/>
    <property type="match status" value="1"/>
</dbReference>
<comment type="caution">
    <text evidence="7">The sequence shown here is derived from an EMBL/GenBank/DDBJ whole genome shotgun (WGS) entry which is preliminary data.</text>
</comment>
<dbReference type="AlphaFoldDB" id="A0A841LBC6"/>
<name>A0A841LBC6_9SPHN</name>
<accession>A0A841LBC6</accession>
<dbReference type="Pfam" id="PF22691">
    <property type="entry name" value="Thiolase_C_1"/>
    <property type="match status" value="1"/>
</dbReference>
<keyword evidence="7" id="KW-0808">Transferase</keyword>
<dbReference type="InterPro" id="IPR055140">
    <property type="entry name" value="Thiolase_C_2"/>
</dbReference>
<organism evidence="7 8">
    <name type="scientific">Polymorphobacter multimanifer</name>
    <dbReference type="NCBI Taxonomy" id="1070431"/>
    <lineage>
        <taxon>Bacteria</taxon>
        <taxon>Pseudomonadati</taxon>
        <taxon>Pseudomonadota</taxon>
        <taxon>Alphaproteobacteria</taxon>
        <taxon>Sphingomonadales</taxon>
        <taxon>Sphingosinicellaceae</taxon>
        <taxon>Polymorphobacter</taxon>
    </lineage>
</organism>
<dbReference type="InterPro" id="IPR020613">
    <property type="entry name" value="Thiolase_CS"/>
</dbReference>
<dbReference type="Gene3D" id="3.40.47.10">
    <property type="match status" value="1"/>
</dbReference>
<dbReference type="PIRSF" id="PIRSF000429">
    <property type="entry name" value="Ac-CoA_Ac_transf"/>
    <property type="match status" value="1"/>
</dbReference>
<dbReference type="GO" id="GO:0006869">
    <property type="term" value="P:lipid transport"/>
    <property type="evidence" value="ECO:0007669"/>
    <property type="project" value="UniProtKB-KW"/>
</dbReference>
<gene>
    <name evidence="7" type="ORF">FHS79_003169</name>
</gene>
<dbReference type="CDD" id="cd00829">
    <property type="entry name" value="SCP-x_thiolase"/>
    <property type="match status" value="1"/>
</dbReference>
<evidence type="ECO:0000256" key="2">
    <source>
        <dbReference type="ARBA" id="ARBA00022448"/>
    </source>
</evidence>
<dbReference type="PANTHER" id="PTHR42870">
    <property type="entry name" value="ACETYL-COA C-ACETYLTRANSFERASE"/>
    <property type="match status" value="1"/>
</dbReference>
<keyword evidence="2" id="KW-0813">Transport</keyword>
<dbReference type="EC" id="2.3.1.176" evidence="1"/>
<dbReference type="GO" id="GO:0008289">
    <property type="term" value="F:lipid binding"/>
    <property type="evidence" value="ECO:0007669"/>
    <property type="project" value="UniProtKB-KW"/>
</dbReference>
<dbReference type="Proteomes" id="UP000538147">
    <property type="component" value="Unassembled WGS sequence"/>
</dbReference>
<keyword evidence="3" id="KW-0445">Lipid transport</keyword>
<evidence type="ECO:0000256" key="1">
    <source>
        <dbReference type="ARBA" id="ARBA00012352"/>
    </source>
</evidence>
<protein>
    <recommendedName>
        <fullName evidence="1">propanoyl-CoA C-acyltransferase</fullName>
        <ecNumber evidence="1">2.3.1.176</ecNumber>
    </recommendedName>
    <alternativeName>
        <fullName evidence="5">Propanoyl-CoA C-acyltransferase</fullName>
    </alternativeName>
</protein>
<evidence type="ECO:0000256" key="3">
    <source>
        <dbReference type="ARBA" id="ARBA00023055"/>
    </source>
</evidence>
<keyword evidence="8" id="KW-1185">Reference proteome</keyword>
<dbReference type="InterPro" id="IPR016039">
    <property type="entry name" value="Thiolase-like"/>
</dbReference>
<dbReference type="GO" id="GO:0003988">
    <property type="term" value="F:acetyl-CoA C-acyltransferase activity"/>
    <property type="evidence" value="ECO:0007669"/>
    <property type="project" value="UniProtKB-ARBA"/>
</dbReference>
<evidence type="ECO:0000259" key="6">
    <source>
        <dbReference type="Pfam" id="PF22691"/>
    </source>
</evidence>
<keyword evidence="4" id="KW-0446">Lipid-binding</keyword>
<evidence type="ECO:0000313" key="7">
    <source>
        <dbReference type="EMBL" id="MBB6228971.1"/>
    </source>
</evidence>
<dbReference type="EMBL" id="JACIIV010000028">
    <property type="protein sequence ID" value="MBB6228971.1"/>
    <property type="molecule type" value="Genomic_DNA"/>
</dbReference>
<dbReference type="PANTHER" id="PTHR42870:SF1">
    <property type="entry name" value="NON-SPECIFIC LIPID-TRANSFER PROTEIN-LIKE 2"/>
    <property type="match status" value="1"/>
</dbReference>
<reference evidence="7 8" key="1">
    <citation type="submission" date="2020-08" db="EMBL/GenBank/DDBJ databases">
        <title>Genomic Encyclopedia of Type Strains, Phase IV (KMG-IV): sequencing the most valuable type-strain genomes for metagenomic binning, comparative biology and taxonomic classification.</title>
        <authorList>
            <person name="Goeker M."/>
        </authorList>
    </citation>
    <scope>NUCLEOTIDE SEQUENCE [LARGE SCALE GENOMIC DNA]</scope>
    <source>
        <strain evidence="7 8">DSM 102189</strain>
    </source>
</reference>
<feature type="domain" description="Thiolase C-terminal" evidence="6">
    <location>
        <begin position="264"/>
        <end position="379"/>
    </location>
</feature>
<evidence type="ECO:0000256" key="5">
    <source>
        <dbReference type="ARBA" id="ARBA00032316"/>
    </source>
</evidence>
<dbReference type="SUPFAM" id="SSF53901">
    <property type="entry name" value="Thiolase-like"/>
    <property type="match status" value="2"/>
</dbReference>
<proteinExistence type="predicted"/>